<dbReference type="KEGG" id="tun:J9260_05365"/>
<dbReference type="EMBL" id="CP072793">
    <property type="protein sequence ID" value="QTR54521.1"/>
    <property type="molecule type" value="Genomic_DNA"/>
</dbReference>
<dbReference type="AlphaFoldDB" id="A0A975FAQ9"/>
<feature type="signal peptide" evidence="1">
    <location>
        <begin position="1"/>
        <end position="24"/>
    </location>
</feature>
<keyword evidence="1" id="KW-0732">Signal</keyword>
<dbReference type="PROSITE" id="PS51257">
    <property type="entry name" value="PROKAR_LIPOPROTEIN"/>
    <property type="match status" value="1"/>
</dbReference>
<dbReference type="RefSeq" id="WP_210220007.1">
    <property type="nucleotide sequence ID" value="NZ_CP072793.1"/>
</dbReference>
<proteinExistence type="predicted"/>
<evidence type="ECO:0000256" key="1">
    <source>
        <dbReference type="SAM" id="SignalP"/>
    </source>
</evidence>
<evidence type="ECO:0000313" key="3">
    <source>
        <dbReference type="Proteomes" id="UP000672009"/>
    </source>
</evidence>
<organism evidence="2 3">
    <name type="scientific">Thiothrix unzii</name>
    <dbReference type="NCBI Taxonomy" id="111769"/>
    <lineage>
        <taxon>Bacteria</taxon>
        <taxon>Pseudomonadati</taxon>
        <taxon>Pseudomonadota</taxon>
        <taxon>Gammaproteobacteria</taxon>
        <taxon>Thiotrichales</taxon>
        <taxon>Thiotrichaceae</taxon>
        <taxon>Thiothrix</taxon>
    </lineage>
</organism>
<evidence type="ECO:0000313" key="2">
    <source>
        <dbReference type="EMBL" id="QTR54521.1"/>
    </source>
</evidence>
<feature type="chain" id="PRO_5036963046" description="DUF3558 domain-containing protein" evidence="1">
    <location>
        <begin position="25"/>
        <end position="161"/>
    </location>
</feature>
<name>A0A975FAQ9_9GAMM</name>
<keyword evidence="3" id="KW-1185">Reference proteome</keyword>
<sequence>MKQRRLVFLLCACALLAACGEKQATDKPAPVTSTASKAPSLCTLISAADIQATFGQTVTATTNTPEMCDYENARFSVRLMLIDYHDVDAAKQGFKTLFAGKNSIANLGDEANSFRRGREIDKVSMREGQRVLSISKMGGEYLEDGLQKLETLLRQAHSQLP</sequence>
<gene>
    <name evidence="2" type="ORF">J9260_05365</name>
</gene>
<evidence type="ECO:0008006" key="4">
    <source>
        <dbReference type="Google" id="ProtNLM"/>
    </source>
</evidence>
<accession>A0A975FAQ9</accession>
<reference evidence="2" key="1">
    <citation type="submission" date="2021-04" db="EMBL/GenBank/DDBJ databases">
        <title>Genomics, taxonomy and metabolism of representatives of sulfur bacteria of the genus Thiothrix: Thiothrix fructosivorans QT, Thiothrix unzii A1T and three new species, Thiothrix subterranea sp. nov., Thiothrix litoralis sp. nov. and 'Candidatus Thiothrix anitrata' sp. nov.</title>
        <authorList>
            <person name="Ravin N.V."/>
            <person name="Smolyakov D."/>
            <person name="Rudenko T.S."/>
            <person name="Mardanov A.V."/>
            <person name="Beletsky A.V."/>
            <person name="Markov N.D."/>
            <person name="Fomenkov A.I."/>
            <person name="Roberts R.J."/>
            <person name="Karnachuk O.V."/>
            <person name="Novikov A."/>
            <person name="Grabovich M.Y."/>
        </authorList>
    </citation>
    <scope>NUCLEOTIDE SEQUENCE</scope>
    <source>
        <strain evidence="2">A1</strain>
    </source>
</reference>
<dbReference type="Proteomes" id="UP000672009">
    <property type="component" value="Chromosome"/>
</dbReference>
<protein>
    <recommendedName>
        <fullName evidence="4">DUF3558 domain-containing protein</fullName>
    </recommendedName>
</protein>